<evidence type="ECO:0000313" key="2">
    <source>
        <dbReference type="EMBL" id="BAX25554.1"/>
    </source>
</evidence>
<keyword evidence="3" id="KW-1185">Reference proteome</keyword>
<accession>A0A1W7GKP9</accession>
<reference evidence="2 3" key="1">
    <citation type="submission" date="2016-07" db="EMBL/GenBank/DDBJ databases">
        <title>Characterization of three bacteriophages infecting bacteria isolated from shrimp culture pond water.</title>
        <authorList>
            <person name="Khoa H.V."/>
        </authorList>
    </citation>
    <scope>NUCLEOTIDE SEQUENCE [LARGE SCALE GENOMIC DNA]</scope>
</reference>
<name>A0A1W7GKP9_9CAUD</name>
<dbReference type="EMBL" id="LC168164">
    <property type="protein sequence ID" value="BAX25554.1"/>
    <property type="molecule type" value="Genomic_DNA"/>
</dbReference>
<keyword evidence="1" id="KW-0812">Transmembrane</keyword>
<sequence length="135" mass="15423">MINSSDDLTNELYEHGFYDHTIKLPFKIPFIGDEIRTGILESFQLVEGAVTNISTGTQRVYIMQGINEMLKEGLARELARETSLKVIQPSSKVYIVDLIPSWLSSFRISLNELIVSILFSTGMLFLYFILSFFVF</sequence>
<keyword evidence="1" id="KW-0472">Membrane</keyword>
<protein>
    <submittedName>
        <fullName evidence="2">Uncharacterized protein</fullName>
    </submittedName>
</protein>
<evidence type="ECO:0000313" key="3">
    <source>
        <dbReference type="Proteomes" id="UP000224877"/>
    </source>
</evidence>
<proteinExistence type="predicted"/>
<feature type="transmembrane region" description="Helical" evidence="1">
    <location>
        <begin position="113"/>
        <end position="134"/>
    </location>
</feature>
<dbReference type="Proteomes" id="UP000224877">
    <property type="component" value="Segment"/>
</dbReference>
<keyword evidence="1" id="KW-1133">Transmembrane helix</keyword>
<gene>
    <name evidence="2" type="ORF">BPT24_106</name>
</gene>
<evidence type="ECO:0000256" key="1">
    <source>
        <dbReference type="SAM" id="Phobius"/>
    </source>
</evidence>
<organism evidence="2 3">
    <name type="scientific">Tenacibaculum phage pT24</name>
    <dbReference type="NCBI Taxonomy" id="1880590"/>
    <lineage>
        <taxon>Viruses</taxon>
        <taxon>Duplodnaviria</taxon>
        <taxon>Heunggongvirae</taxon>
        <taxon>Uroviricota</taxon>
        <taxon>Caudoviricetes</taxon>
        <taxon>Kungbxnavirus</taxon>
        <taxon>Kungbxnavirus pT24</taxon>
    </lineage>
</organism>